<dbReference type="STRING" id="1125712.HMPREF1316_1574"/>
<proteinExistence type="predicted"/>
<protein>
    <submittedName>
        <fullName evidence="1">Uncharacterized protein</fullName>
    </submittedName>
</protein>
<dbReference type="AlphaFoldDB" id="U2T9X0"/>
<dbReference type="Proteomes" id="UP000016638">
    <property type="component" value="Unassembled WGS sequence"/>
</dbReference>
<sequence>MQDKLLLEVKLPATGAWYEFRVPLDLTVEQSARLVSQIVARCESARYEASDDVDLMYCDAPYAGQQLNPNELVRVLVGKGALVDGSHVALV</sequence>
<gene>
    <name evidence="1" type="ORF">HMPREF1316_1574</name>
</gene>
<dbReference type="eggNOG" id="ENOG502ZWS9">
    <property type="taxonomic scope" value="Bacteria"/>
</dbReference>
<organism evidence="1 2">
    <name type="scientific">Olsenella profusa F0195</name>
    <dbReference type="NCBI Taxonomy" id="1125712"/>
    <lineage>
        <taxon>Bacteria</taxon>
        <taxon>Bacillati</taxon>
        <taxon>Actinomycetota</taxon>
        <taxon>Coriobacteriia</taxon>
        <taxon>Coriobacteriales</taxon>
        <taxon>Atopobiaceae</taxon>
        <taxon>Olsenella</taxon>
    </lineage>
</organism>
<evidence type="ECO:0000313" key="1">
    <source>
        <dbReference type="EMBL" id="ERL09819.1"/>
    </source>
</evidence>
<comment type="caution">
    <text evidence="1">The sequence shown here is derived from an EMBL/GenBank/DDBJ whole genome shotgun (WGS) entry which is preliminary data.</text>
</comment>
<keyword evidence="2" id="KW-1185">Reference proteome</keyword>
<accession>U2T9X0</accession>
<name>U2T9X0_9ACTN</name>
<dbReference type="RefSeq" id="WP_021725447.1">
    <property type="nucleotide sequence ID" value="NZ_AWEZ01000020.1"/>
</dbReference>
<dbReference type="EMBL" id="AWEZ01000020">
    <property type="protein sequence ID" value="ERL09819.1"/>
    <property type="molecule type" value="Genomic_DNA"/>
</dbReference>
<evidence type="ECO:0000313" key="2">
    <source>
        <dbReference type="Proteomes" id="UP000016638"/>
    </source>
</evidence>
<dbReference type="OrthoDB" id="3196815at2"/>
<reference evidence="1 2" key="1">
    <citation type="submission" date="2013-08" db="EMBL/GenBank/DDBJ databases">
        <authorList>
            <person name="Durkin A.S."/>
            <person name="Haft D.R."/>
            <person name="McCorrison J."/>
            <person name="Torralba M."/>
            <person name="Gillis M."/>
            <person name="Haft D.H."/>
            <person name="Methe B."/>
            <person name="Sutton G."/>
            <person name="Nelson K.E."/>
        </authorList>
    </citation>
    <scope>NUCLEOTIDE SEQUENCE [LARGE SCALE GENOMIC DNA]</scope>
    <source>
        <strain evidence="1 2">F0195</strain>
    </source>
</reference>
<dbReference type="PATRIC" id="fig|1125712.3.peg.633"/>